<reference evidence="1 2" key="1">
    <citation type="journal article" date="2021" name="Elife">
        <title>Chloroplast acquisition without the gene transfer in kleptoplastic sea slugs, Plakobranchus ocellatus.</title>
        <authorList>
            <person name="Maeda T."/>
            <person name="Takahashi S."/>
            <person name="Yoshida T."/>
            <person name="Shimamura S."/>
            <person name="Takaki Y."/>
            <person name="Nagai Y."/>
            <person name="Toyoda A."/>
            <person name="Suzuki Y."/>
            <person name="Arimoto A."/>
            <person name="Ishii H."/>
            <person name="Satoh N."/>
            <person name="Nishiyama T."/>
            <person name="Hasebe M."/>
            <person name="Maruyama T."/>
            <person name="Minagawa J."/>
            <person name="Obokata J."/>
            <person name="Shigenobu S."/>
        </authorList>
    </citation>
    <scope>NUCLEOTIDE SEQUENCE [LARGE SCALE GENOMIC DNA]</scope>
</reference>
<sequence>MTVWTHEETMLPKSDGPSIVKKMKLPERETDILDVAEGHVQVSQESLVRQAADEINETVDTVGTSNESAGTICESYGSSVDLGYSSIDNSLHVDLSDSNVSEANDLPGMAHPEESWDLFGAGDYDYNSILFQFGPVQACHCIGPHQALCRPGIFTSVNARVPVSMPFSHPTESTPVNIP</sequence>
<evidence type="ECO:0000313" key="2">
    <source>
        <dbReference type="Proteomes" id="UP000735302"/>
    </source>
</evidence>
<accession>A0AAV4AF69</accession>
<comment type="caution">
    <text evidence="1">The sequence shown here is derived from an EMBL/GenBank/DDBJ whole genome shotgun (WGS) entry which is preliminary data.</text>
</comment>
<dbReference type="Proteomes" id="UP000735302">
    <property type="component" value="Unassembled WGS sequence"/>
</dbReference>
<keyword evidence="2" id="KW-1185">Reference proteome</keyword>
<name>A0AAV4AF69_9GAST</name>
<organism evidence="1 2">
    <name type="scientific">Plakobranchus ocellatus</name>
    <dbReference type="NCBI Taxonomy" id="259542"/>
    <lineage>
        <taxon>Eukaryota</taxon>
        <taxon>Metazoa</taxon>
        <taxon>Spiralia</taxon>
        <taxon>Lophotrochozoa</taxon>
        <taxon>Mollusca</taxon>
        <taxon>Gastropoda</taxon>
        <taxon>Heterobranchia</taxon>
        <taxon>Euthyneura</taxon>
        <taxon>Panpulmonata</taxon>
        <taxon>Sacoglossa</taxon>
        <taxon>Placobranchoidea</taxon>
        <taxon>Plakobranchidae</taxon>
        <taxon>Plakobranchus</taxon>
    </lineage>
</organism>
<evidence type="ECO:0000313" key="1">
    <source>
        <dbReference type="EMBL" id="GFO05657.1"/>
    </source>
</evidence>
<protein>
    <submittedName>
        <fullName evidence="1">Uncharacterized protein</fullName>
    </submittedName>
</protein>
<proteinExistence type="predicted"/>
<dbReference type="EMBL" id="BLXT01003750">
    <property type="protein sequence ID" value="GFO05657.1"/>
    <property type="molecule type" value="Genomic_DNA"/>
</dbReference>
<dbReference type="AlphaFoldDB" id="A0AAV4AF69"/>
<gene>
    <name evidence="1" type="ORF">PoB_003216200</name>
</gene>